<reference evidence="2" key="1">
    <citation type="submission" date="2016-04" db="EMBL/GenBank/DDBJ databases">
        <authorList>
            <person name="Evans L.H."/>
            <person name="Alamgir A."/>
            <person name="Owens N."/>
            <person name="Weber N.D."/>
            <person name="Virtaneva K."/>
            <person name="Barbian K."/>
            <person name="Babar A."/>
            <person name="Rosenke K."/>
        </authorList>
    </citation>
    <scope>NUCLEOTIDE SEQUENCE</scope>
    <source>
        <strain evidence="2">86</strain>
    </source>
</reference>
<organism evidence="2">
    <name type="scientific">uncultured Eubacteriales bacterium</name>
    <dbReference type="NCBI Taxonomy" id="172733"/>
    <lineage>
        <taxon>Bacteria</taxon>
        <taxon>Bacillati</taxon>
        <taxon>Bacillota</taxon>
        <taxon>Clostridia</taxon>
        <taxon>Eubacteriales</taxon>
        <taxon>environmental samples</taxon>
    </lineage>
</organism>
<keyword evidence="1" id="KW-0472">Membrane</keyword>
<feature type="transmembrane region" description="Helical" evidence="1">
    <location>
        <begin position="29"/>
        <end position="56"/>
    </location>
</feature>
<dbReference type="EMBL" id="FLUN01000001">
    <property type="protein sequence ID" value="SBW08532.1"/>
    <property type="molecule type" value="Genomic_DNA"/>
</dbReference>
<sequence>MHERTHAISIFTGVLLCSIGLSFSSNKSVAFFCFIRLIPYKIATIQTKSIIFCLLIRKL</sequence>
<dbReference type="AlphaFoldDB" id="A0A212KA44"/>
<name>A0A212KA44_9FIRM</name>
<proteinExistence type="predicted"/>
<evidence type="ECO:0000313" key="2">
    <source>
        <dbReference type="EMBL" id="SBW08532.1"/>
    </source>
</evidence>
<gene>
    <name evidence="2" type="ORF">KL86CLO1_12472</name>
</gene>
<keyword evidence="1" id="KW-0812">Transmembrane</keyword>
<keyword evidence="1" id="KW-1133">Transmembrane helix</keyword>
<evidence type="ECO:0000256" key="1">
    <source>
        <dbReference type="SAM" id="Phobius"/>
    </source>
</evidence>
<protein>
    <submittedName>
        <fullName evidence="2">Uncharacterized protein</fullName>
    </submittedName>
</protein>
<feature type="transmembrane region" description="Helical" evidence="1">
    <location>
        <begin position="7"/>
        <end position="23"/>
    </location>
</feature>
<accession>A0A212KA44</accession>